<gene>
    <name evidence="13" type="ordered locus">blr7997</name>
</gene>
<dbReference type="GO" id="GO:0005886">
    <property type="term" value="C:plasma membrane"/>
    <property type="evidence" value="ECO:0007669"/>
    <property type="project" value="UniProtKB-SubCell"/>
</dbReference>
<dbReference type="SUPFAM" id="SSF81342">
    <property type="entry name" value="Transmembrane di-heme cytochromes"/>
    <property type="match status" value="1"/>
</dbReference>
<keyword evidence="14" id="KW-1185">Reference proteome</keyword>
<dbReference type="SMART" id="SM00887">
    <property type="entry name" value="EB_dh"/>
    <property type="match status" value="1"/>
</dbReference>
<keyword evidence="3" id="KW-1003">Cell membrane</keyword>
<dbReference type="GeneID" id="46494928"/>
<evidence type="ECO:0000256" key="10">
    <source>
        <dbReference type="ARBA" id="ARBA00023136"/>
    </source>
</evidence>
<dbReference type="SUPFAM" id="SSF49344">
    <property type="entry name" value="CBD9-like"/>
    <property type="match status" value="1"/>
</dbReference>
<evidence type="ECO:0000256" key="8">
    <source>
        <dbReference type="ARBA" id="ARBA00022989"/>
    </source>
</evidence>
<evidence type="ECO:0000256" key="11">
    <source>
        <dbReference type="SAM" id="Phobius"/>
    </source>
</evidence>
<name>Q89C01_BRADU</name>
<sequence length="582" mass="64515">MQLNNVTARTNADALTERSLAQTKTGESPPRTDVGTITLHWATALAFVVSLVTGIRIAADALRAPFSKWLAPVLPQGEIFSWHFLAGLAVFFCGSAYVAYLARSGLVERNSPKKTRILAMRAPARLKWGAVNIILHWFVYALVIFLTGTGVMMYLGYGGWWAYLHSTAAFVALVYIFAHVVAHFLYGGWQQIFRVFRPAPLAITKAVRPRPLLVAAAIGVAVACGVAGLDWATRDTLVVARMSDAPKLDGAMGDPAWSRARPVFIRTQQGANLGGSGESLVEVRALHDGQKIYFAFRWEDPTRSLRRIPIIKKEDGWHVLDERAGLQDAVDFYEDKLAVIFSDNPSLGGAGATDLGANPLPGKPMPINGRGFHYTTDASYIDMWQWKASRGGMLGRVDSQYIGPPYAPTLDEQNYDARYQGGYWNKPGRALYSYNFKFIHRNDKGPVTVLRLPKDWKAQVAALSKFDLNPDSSDDENGRWYMFDGESEPYTPEADARIPVGTILPGVIIAGDNEGERANVTGVSKWSNGHWTLELTRNMKSDGRYDKAFVPAHDLYMWVAVFDHAQTRHASHNRPVRVVTQN</sequence>
<dbReference type="GO" id="GO:0020037">
    <property type="term" value="F:heme binding"/>
    <property type="evidence" value="ECO:0007669"/>
    <property type="project" value="InterPro"/>
</dbReference>
<keyword evidence="8 11" id="KW-1133">Transmembrane helix</keyword>
<dbReference type="InterPro" id="IPR019020">
    <property type="entry name" value="Cyt-c552/DMSO_Rdtase_haem-bd"/>
</dbReference>
<dbReference type="EnsemblBacteria" id="BAC53262">
    <property type="protein sequence ID" value="BAC53262"/>
    <property type="gene ID" value="BAC53262"/>
</dbReference>
<dbReference type="STRING" id="224911.AAV28_37705"/>
<feature type="transmembrane region" description="Helical" evidence="11">
    <location>
        <begin position="167"/>
        <end position="189"/>
    </location>
</feature>
<feature type="transmembrane region" description="Helical" evidence="11">
    <location>
        <begin position="130"/>
        <end position="155"/>
    </location>
</feature>
<keyword evidence="6" id="KW-0479">Metal-binding</keyword>
<dbReference type="eggNOG" id="COG2864">
    <property type="taxonomic scope" value="Bacteria"/>
</dbReference>
<organism evidence="13 14">
    <name type="scientific">Bradyrhizobium diazoefficiens (strain JCM 10833 / BCRC 13528 / IAM 13628 / NBRC 14792 / USDA 110)</name>
    <dbReference type="NCBI Taxonomy" id="224911"/>
    <lineage>
        <taxon>Bacteria</taxon>
        <taxon>Pseudomonadati</taxon>
        <taxon>Pseudomonadota</taxon>
        <taxon>Alphaproteobacteria</taxon>
        <taxon>Hyphomicrobiales</taxon>
        <taxon>Nitrobacteraceae</taxon>
        <taxon>Bradyrhizobium</taxon>
    </lineage>
</organism>
<dbReference type="PATRIC" id="fig|224911.5.peg.8232"/>
<dbReference type="EMBL" id="BA000040">
    <property type="protein sequence ID" value="BAC53262.1"/>
    <property type="molecule type" value="Genomic_DNA"/>
</dbReference>
<evidence type="ECO:0000313" key="13">
    <source>
        <dbReference type="EMBL" id="BAC53262.1"/>
    </source>
</evidence>
<evidence type="ECO:0000256" key="3">
    <source>
        <dbReference type="ARBA" id="ARBA00022475"/>
    </source>
</evidence>
<dbReference type="Pfam" id="PF01292">
    <property type="entry name" value="Ni_hydr_CYTB"/>
    <property type="match status" value="1"/>
</dbReference>
<protein>
    <submittedName>
        <fullName evidence="13">Blr7997 protein</fullName>
    </submittedName>
</protein>
<dbReference type="CDD" id="cd09625">
    <property type="entry name" value="DOMON_like_cytochrome"/>
    <property type="match status" value="1"/>
</dbReference>
<evidence type="ECO:0000256" key="1">
    <source>
        <dbReference type="ARBA" id="ARBA00004651"/>
    </source>
</evidence>
<dbReference type="RefSeq" id="WP_011090720.1">
    <property type="nucleotide sequence ID" value="NC_004463.1"/>
</dbReference>
<evidence type="ECO:0000256" key="6">
    <source>
        <dbReference type="ARBA" id="ARBA00022723"/>
    </source>
</evidence>
<keyword evidence="5 11" id="KW-0812">Transmembrane</keyword>
<dbReference type="HOGENOM" id="CLU_481336_0_0_5"/>
<keyword evidence="4" id="KW-0349">Heme</keyword>
<keyword evidence="7" id="KW-0249">Electron transport</keyword>
<dbReference type="Gene3D" id="2.60.40.1190">
    <property type="match status" value="1"/>
</dbReference>
<dbReference type="AlphaFoldDB" id="Q89C01"/>
<dbReference type="Gene3D" id="1.20.950.20">
    <property type="entry name" value="Transmembrane di-heme cytochromes, Chain C"/>
    <property type="match status" value="1"/>
</dbReference>
<reference evidence="14" key="1">
    <citation type="journal article" date="2002" name="DNA Res.">
        <title>Complete genomic sequence of nitrogen-fixing symbiotic bacterium Bradyrhizobium japonicum USDA110.</title>
        <authorList>
            <person name="Kaneko T."/>
            <person name="Nakamura Y."/>
            <person name="Sato S."/>
            <person name="Minamisawa K."/>
            <person name="Uchiumi T."/>
            <person name="Sasamoto S."/>
            <person name="Watanabe A."/>
            <person name="Idesawa K."/>
            <person name="Iriguchi M."/>
            <person name="Kawashima K."/>
            <person name="Kohara M."/>
            <person name="Matsumoto M."/>
            <person name="Shimpo S."/>
            <person name="Tsuruoka H."/>
            <person name="Wada T."/>
            <person name="Yamada M."/>
            <person name="Tabata S."/>
        </authorList>
    </citation>
    <scope>NUCLEOTIDE SEQUENCE [LARGE SCALE GENOMIC DNA]</scope>
    <source>
        <strain evidence="14">JCM 10833 / BCRC 13528 / IAM 13628 / NBRC 14792 / USDA 110</strain>
    </source>
</reference>
<dbReference type="InterPro" id="IPR016174">
    <property type="entry name" value="Di-haem_cyt_TM"/>
</dbReference>
<dbReference type="GO" id="GO:0022904">
    <property type="term" value="P:respiratory electron transport chain"/>
    <property type="evidence" value="ECO:0007669"/>
    <property type="project" value="InterPro"/>
</dbReference>
<evidence type="ECO:0000256" key="7">
    <source>
        <dbReference type="ARBA" id="ARBA00022982"/>
    </source>
</evidence>
<dbReference type="Proteomes" id="UP000002526">
    <property type="component" value="Chromosome"/>
</dbReference>
<evidence type="ECO:0000256" key="5">
    <source>
        <dbReference type="ARBA" id="ARBA00022692"/>
    </source>
</evidence>
<dbReference type="KEGG" id="bja:blr7997"/>
<proteinExistence type="predicted"/>
<accession>Q89C01</accession>
<keyword evidence="2" id="KW-0813">Transport</keyword>
<dbReference type="InParanoid" id="Q89C01"/>
<feature type="transmembrane region" description="Helical" evidence="11">
    <location>
        <begin position="79"/>
        <end position="102"/>
    </location>
</feature>
<evidence type="ECO:0000256" key="9">
    <source>
        <dbReference type="ARBA" id="ARBA00023004"/>
    </source>
</evidence>
<dbReference type="Pfam" id="PF09459">
    <property type="entry name" value="EB_dh"/>
    <property type="match status" value="1"/>
</dbReference>
<comment type="subcellular location">
    <subcellularLocation>
        <location evidence="1">Cell membrane</location>
        <topology evidence="1">Multi-pass membrane protein</topology>
    </subcellularLocation>
</comment>
<evidence type="ECO:0000313" key="14">
    <source>
        <dbReference type="Proteomes" id="UP000002526"/>
    </source>
</evidence>
<dbReference type="GO" id="GO:0009055">
    <property type="term" value="F:electron transfer activity"/>
    <property type="evidence" value="ECO:0007669"/>
    <property type="project" value="InterPro"/>
</dbReference>
<keyword evidence="10 11" id="KW-0472">Membrane</keyword>
<evidence type="ECO:0000256" key="2">
    <source>
        <dbReference type="ARBA" id="ARBA00022448"/>
    </source>
</evidence>
<dbReference type="GO" id="GO:0046872">
    <property type="term" value="F:metal ion binding"/>
    <property type="evidence" value="ECO:0007669"/>
    <property type="project" value="UniProtKB-KW"/>
</dbReference>
<feature type="transmembrane region" description="Helical" evidence="11">
    <location>
        <begin position="39"/>
        <end position="59"/>
    </location>
</feature>
<dbReference type="InterPro" id="IPR011577">
    <property type="entry name" value="Cyt_b561_bac/Ni-Hgenase"/>
</dbReference>
<feature type="domain" description="Cytochrome c-552/DMSO reductase-like haem-binding" evidence="12">
    <location>
        <begin position="254"/>
        <end position="574"/>
    </location>
</feature>
<feature type="transmembrane region" description="Helical" evidence="11">
    <location>
        <begin position="210"/>
        <end position="232"/>
    </location>
</feature>
<dbReference type="OrthoDB" id="5337932at2"/>
<evidence type="ECO:0000259" key="12">
    <source>
        <dbReference type="SMART" id="SM00887"/>
    </source>
</evidence>
<evidence type="ECO:0000256" key="4">
    <source>
        <dbReference type="ARBA" id="ARBA00022617"/>
    </source>
</evidence>
<keyword evidence="9" id="KW-0408">Iron</keyword>